<dbReference type="InterPro" id="IPR018236">
    <property type="entry name" value="SAICAR_synthetase_CS"/>
</dbReference>
<dbReference type="Gene3D" id="3.30.470.20">
    <property type="entry name" value="ATP-grasp fold, B domain"/>
    <property type="match status" value="1"/>
</dbReference>
<gene>
    <name evidence="10" type="ORF">MNBD_NITROSPINAE01-1667</name>
</gene>
<evidence type="ECO:0000256" key="3">
    <source>
        <dbReference type="ARBA" id="ARBA00012217"/>
    </source>
</evidence>
<proteinExistence type="inferred from homology"/>
<dbReference type="PROSITE" id="PS01057">
    <property type="entry name" value="SAICAR_SYNTHETASE_1"/>
    <property type="match status" value="1"/>
</dbReference>
<dbReference type="PANTHER" id="PTHR43599:SF3">
    <property type="entry name" value="SI:DKEY-6E2.2"/>
    <property type="match status" value="1"/>
</dbReference>
<dbReference type="CDD" id="cd01415">
    <property type="entry name" value="SAICAR_synt_PurC"/>
    <property type="match status" value="1"/>
</dbReference>
<reference evidence="10" key="1">
    <citation type="submission" date="2018-06" db="EMBL/GenBank/DDBJ databases">
        <authorList>
            <person name="Zhirakovskaya E."/>
        </authorList>
    </citation>
    <scope>NUCLEOTIDE SEQUENCE</scope>
</reference>
<evidence type="ECO:0000256" key="1">
    <source>
        <dbReference type="ARBA" id="ARBA00004672"/>
    </source>
</evidence>
<dbReference type="InterPro" id="IPR028923">
    <property type="entry name" value="SAICAR_synt/ADE2_N"/>
</dbReference>
<keyword evidence="5" id="KW-0547">Nucleotide-binding</keyword>
<evidence type="ECO:0000259" key="9">
    <source>
        <dbReference type="Pfam" id="PF01259"/>
    </source>
</evidence>
<dbReference type="FunFam" id="3.30.470.20:FF:000006">
    <property type="entry name" value="Phosphoribosylaminoimidazole-succinocarboxamide synthase"/>
    <property type="match status" value="1"/>
</dbReference>
<dbReference type="PROSITE" id="PS01058">
    <property type="entry name" value="SAICAR_SYNTHETASE_2"/>
    <property type="match status" value="1"/>
</dbReference>
<dbReference type="EMBL" id="UOGC01000004">
    <property type="protein sequence ID" value="VAX15242.1"/>
    <property type="molecule type" value="Genomic_DNA"/>
</dbReference>
<evidence type="ECO:0000256" key="8">
    <source>
        <dbReference type="ARBA" id="ARBA00048475"/>
    </source>
</evidence>
<dbReference type="UniPathway" id="UPA00074">
    <property type="reaction ID" value="UER00131"/>
</dbReference>
<accession>A0A3B1BGL3</accession>
<evidence type="ECO:0000256" key="7">
    <source>
        <dbReference type="ARBA" id="ARBA00022840"/>
    </source>
</evidence>
<evidence type="ECO:0000256" key="5">
    <source>
        <dbReference type="ARBA" id="ARBA00022741"/>
    </source>
</evidence>
<dbReference type="InterPro" id="IPR033934">
    <property type="entry name" value="SAICAR_synt_PurC"/>
</dbReference>
<dbReference type="HAMAP" id="MF_00137">
    <property type="entry name" value="SAICAR_synth"/>
    <property type="match status" value="1"/>
</dbReference>
<dbReference type="AlphaFoldDB" id="A0A3B1BGL3"/>
<comment type="pathway">
    <text evidence="1">Purine metabolism; IMP biosynthesis via de novo pathway; 5-amino-1-(5-phospho-D-ribosyl)imidazole-4-carboxamide from 5-amino-1-(5-phospho-D-ribosyl)imidazole-4-carboxylate: step 1/2.</text>
</comment>
<dbReference type="Gene3D" id="3.30.200.20">
    <property type="entry name" value="Phosphorylase Kinase, domain 1"/>
    <property type="match status" value="1"/>
</dbReference>
<dbReference type="InterPro" id="IPR050089">
    <property type="entry name" value="SAICAR_synthetase"/>
</dbReference>
<dbReference type="SUPFAM" id="SSF56104">
    <property type="entry name" value="SAICAR synthase-like"/>
    <property type="match status" value="1"/>
</dbReference>
<evidence type="ECO:0000256" key="2">
    <source>
        <dbReference type="ARBA" id="ARBA00010190"/>
    </source>
</evidence>
<evidence type="ECO:0000256" key="6">
    <source>
        <dbReference type="ARBA" id="ARBA00022755"/>
    </source>
</evidence>
<dbReference type="GO" id="GO:0009236">
    <property type="term" value="P:cobalamin biosynthetic process"/>
    <property type="evidence" value="ECO:0007669"/>
    <property type="project" value="InterPro"/>
</dbReference>
<dbReference type="NCBIfam" id="TIGR00081">
    <property type="entry name" value="purC"/>
    <property type="match status" value="1"/>
</dbReference>
<dbReference type="GO" id="GO:0004639">
    <property type="term" value="F:phosphoribosylaminoimidazolesuccinocarboxamide synthase activity"/>
    <property type="evidence" value="ECO:0007669"/>
    <property type="project" value="UniProtKB-EC"/>
</dbReference>
<dbReference type="GO" id="GO:0006189">
    <property type="term" value="P:'de novo' IMP biosynthetic process"/>
    <property type="evidence" value="ECO:0007669"/>
    <property type="project" value="UniProtKB-UniPathway"/>
</dbReference>
<feature type="domain" description="SAICAR synthetase/ADE2 N-terminal" evidence="9">
    <location>
        <begin position="14"/>
        <end position="237"/>
    </location>
</feature>
<keyword evidence="7" id="KW-0067">ATP-binding</keyword>
<dbReference type="InterPro" id="IPR001636">
    <property type="entry name" value="SAICAR_synth"/>
</dbReference>
<dbReference type="EC" id="6.3.2.6" evidence="3"/>
<protein>
    <recommendedName>
        <fullName evidence="3">phosphoribosylaminoimidazolesuccinocarboxamide synthase</fullName>
        <ecNumber evidence="3">6.3.2.6</ecNumber>
    </recommendedName>
</protein>
<dbReference type="PANTHER" id="PTHR43599">
    <property type="entry name" value="MULTIFUNCTIONAL PROTEIN ADE2"/>
    <property type="match status" value="1"/>
</dbReference>
<comment type="similarity">
    <text evidence="2">Belongs to the SAICAR synthetase family.</text>
</comment>
<keyword evidence="4 10" id="KW-0436">Ligase</keyword>
<sequence>MSEGAKVIERRDQIHEGKAKIIYATSDPQKLIQYFKDDATAFNGKKKGTIENKGEVNQAISAHIFKLIEKDGVATHYVDTLSDREMLIKKVEIIPVEVVVRNVIAGSLAKRMGREEGEVLPETLVEYYYKDDDLNDPMINTNHVRVFGMATDDEMAFIELEALKINKWLVSFFDKMGIQLVDYKLEFGRSPEGILLADEISPDGCRLWDKQTGEKMDKDRFRRDLGRLEEVYEEMRARVLATT</sequence>
<dbReference type="Pfam" id="PF01259">
    <property type="entry name" value="SAICAR_synt"/>
    <property type="match status" value="1"/>
</dbReference>
<name>A0A3B1BGL3_9ZZZZ</name>
<organism evidence="10">
    <name type="scientific">hydrothermal vent metagenome</name>
    <dbReference type="NCBI Taxonomy" id="652676"/>
    <lineage>
        <taxon>unclassified sequences</taxon>
        <taxon>metagenomes</taxon>
        <taxon>ecological metagenomes</taxon>
    </lineage>
</organism>
<keyword evidence="6" id="KW-0658">Purine biosynthesis</keyword>
<evidence type="ECO:0000256" key="4">
    <source>
        <dbReference type="ARBA" id="ARBA00022598"/>
    </source>
</evidence>
<evidence type="ECO:0000313" key="10">
    <source>
        <dbReference type="EMBL" id="VAX15242.1"/>
    </source>
</evidence>
<dbReference type="GO" id="GO:0005524">
    <property type="term" value="F:ATP binding"/>
    <property type="evidence" value="ECO:0007669"/>
    <property type="project" value="UniProtKB-KW"/>
</dbReference>
<comment type="catalytic activity">
    <reaction evidence="8">
        <text>5-amino-1-(5-phospho-D-ribosyl)imidazole-4-carboxylate + L-aspartate + ATP = (2S)-2-[5-amino-1-(5-phospho-beta-D-ribosyl)imidazole-4-carboxamido]succinate + ADP + phosphate + 2 H(+)</text>
        <dbReference type="Rhea" id="RHEA:22628"/>
        <dbReference type="ChEBI" id="CHEBI:15378"/>
        <dbReference type="ChEBI" id="CHEBI:29991"/>
        <dbReference type="ChEBI" id="CHEBI:30616"/>
        <dbReference type="ChEBI" id="CHEBI:43474"/>
        <dbReference type="ChEBI" id="CHEBI:58443"/>
        <dbReference type="ChEBI" id="CHEBI:77657"/>
        <dbReference type="ChEBI" id="CHEBI:456216"/>
        <dbReference type="EC" id="6.3.2.6"/>
    </reaction>
</comment>